<keyword evidence="3 6" id="KW-0812">Transmembrane</keyword>
<feature type="transmembrane region" description="Helical" evidence="6">
    <location>
        <begin position="245"/>
        <end position="265"/>
    </location>
</feature>
<dbReference type="PANTHER" id="PTHR30250:SF28">
    <property type="entry name" value="POLYSACCHARIDE BIOSYNTHESIS PROTEIN"/>
    <property type="match status" value="1"/>
</dbReference>
<evidence type="ECO:0000256" key="5">
    <source>
        <dbReference type="ARBA" id="ARBA00023136"/>
    </source>
</evidence>
<feature type="transmembrane region" description="Helical" evidence="6">
    <location>
        <begin position="286"/>
        <end position="308"/>
    </location>
</feature>
<comment type="subcellular location">
    <subcellularLocation>
        <location evidence="1">Cell membrane</location>
        <topology evidence="1">Multi-pass membrane protein</topology>
    </subcellularLocation>
</comment>
<keyword evidence="5 6" id="KW-0472">Membrane</keyword>
<evidence type="ECO:0000313" key="7">
    <source>
        <dbReference type="EMBL" id="WEJ63146.1"/>
    </source>
</evidence>
<reference evidence="7 8" key="1">
    <citation type="submission" date="2022-06" db="EMBL/GenBank/DDBJ databases">
        <title>Thiomicrohabdus sp. nov, an obligately chemolithoautotrophic, sulfur-oxidizing bacterium isolated from beach of Guanyin Mountain. Amoy.</title>
        <authorList>
            <person name="Zhu H."/>
        </authorList>
    </citation>
    <scope>NUCLEOTIDE SEQUENCE [LARGE SCALE GENOMIC DNA]</scope>
    <source>
        <strain evidence="7 8">XGS-01</strain>
    </source>
</reference>
<keyword evidence="2" id="KW-1003">Cell membrane</keyword>
<feature type="transmembrane region" description="Helical" evidence="6">
    <location>
        <begin position="112"/>
        <end position="135"/>
    </location>
</feature>
<dbReference type="InterPro" id="IPR050833">
    <property type="entry name" value="Poly_Biosynth_Transport"/>
</dbReference>
<feature type="transmembrane region" description="Helical" evidence="6">
    <location>
        <begin position="75"/>
        <end position="100"/>
    </location>
</feature>
<evidence type="ECO:0000256" key="3">
    <source>
        <dbReference type="ARBA" id="ARBA00022692"/>
    </source>
</evidence>
<evidence type="ECO:0000256" key="4">
    <source>
        <dbReference type="ARBA" id="ARBA00022989"/>
    </source>
</evidence>
<feature type="transmembrane region" description="Helical" evidence="6">
    <location>
        <begin position="218"/>
        <end position="239"/>
    </location>
</feature>
<protein>
    <submittedName>
        <fullName evidence="7">Oligosaccharide flippase family protein</fullName>
    </submittedName>
</protein>
<sequence length="469" mass="53445">MRHNFKHFLKGTFLISFGAVISQLIMLVALPVLTRIYSPEDFGHYGLYLFFFSLFTVLASLRYEQGIAITKTQLGAIYLVLISIVLSVLVGLLIFLFGFMLNMFLEMGDDNIHSYLVYSTFLALAIMFSGTYQALEFWAVRQKKYKEIAFAKALRAVGLSLSQIVFGLIEGHWVGQFVGGLRFLKLYFKTFKSNVKKISKRKIVWAFKRYKEFPKYDLWAVVISVLSSQAPIIFLMFLYSAEMAGYFMLALSLLSAPIGLIGKAVSQVLLSHSKDALVNGVYVKSIYLKVFRVLVKIAVVPFFLIMLIPQDFFVFLLGEKWLGAGVVIFWTAVWVMFQFIFSPLSVLFSVKEAQVQHRNLQIGFFFFRVVSLLIPYSLGASGEEALIVFSLVNVLCYLFGIYYVLKLIDIDLPASAKIMIIDLLLGLGLFLSVMLLDMTNIIYFIIIVCVLVWVVLLWKELRNVELQQD</sequence>
<feature type="transmembrane region" description="Helical" evidence="6">
    <location>
        <begin position="12"/>
        <end position="33"/>
    </location>
</feature>
<keyword evidence="4 6" id="KW-1133">Transmembrane helix</keyword>
<evidence type="ECO:0000256" key="2">
    <source>
        <dbReference type="ARBA" id="ARBA00022475"/>
    </source>
</evidence>
<name>A0ABY8CAZ6_9GAMM</name>
<feature type="transmembrane region" description="Helical" evidence="6">
    <location>
        <begin position="328"/>
        <end position="350"/>
    </location>
</feature>
<evidence type="ECO:0000256" key="6">
    <source>
        <dbReference type="SAM" id="Phobius"/>
    </source>
</evidence>
<proteinExistence type="predicted"/>
<feature type="transmembrane region" description="Helical" evidence="6">
    <location>
        <begin position="45"/>
        <end position="63"/>
    </location>
</feature>
<accession>A0ABY8CAZ6</accession>
<keyword evidence="8" id="KW-1185">Reference proteome</keyword>
<dbReference type="Pfam" id="PF13440">
    <property type="entry name" value="Polysacc_synt_3"/>
    <property type="match status" value="1"/>
</dbReference>
<organism evidence="7 8">
    <name type="scientific">Thiomicrorhabdus lithotrophica</name>
    <dbReference type="NCBI Taxonomy" id="2949997"/>
    <lineage>
        <taxon>Bacteria</taxon>
        <taxon>Pseudomonadati</taxon>
        <taxon>Pseudomonadota</taxon>
        <taxon>Gammaproteobacteria</taxon>
        <taxon>Thiotrichales</taxon>
        <taxon>Piscirickettsiaceae</taxon>
        <taxon>Thiomicrorhabdus</taxon>
    </lineage>
</organism>
<feature type="transmembrane region" description="Helical" evidence="6">
    <location>
        <begin position="417"/>
        <end position="435"/>
    </location>
</feature>
<gene>
    <name evidence="7" type="ORF">NR989_02530</name>
</gene>
<dbReference type="EMBL" id="CP102381">
    <property type="protein sequence ID" value="WEJ63146.1"/>
    <property type="molecule type" value="Genomic_DNA"/>
</dbReference>
<dbReference type="Proteomes" id="UP001222275">
    <property type="component" value="Chromosome"/>
</dbReference>
<evidence type="ECO:0000313" key="8">
    <source>
        <dbReference type="Proteomes" id="UP001222275"/>
    </source>
</evidence>
<evidence type="ECO:0000256" key="1">
    <source>
        <dbReference type="ARBA" id="ARBA00004651"/>
    </source>
</evidence>
<feature type="transmembrane region" description="Helical" evidence="6">
    <location>
        <begin position="362"/>
        <end position="379"/>
    </location>
</feature>
<dbReference type="RefSeq" id="WP_275595400.1">
    <property type="nucleotide sequence ID" value="NZ_CP102381.1"/>
</dbReference>
<feature type="transmembrane region" description="Helical" evidence="6">
    <location>
        <begin position="385"/>
        <end position="405"/>
    </location>
</feature>
<dbReference type="PANTHER" id="PTHR30250">
    <property type="entry name" value="PST FAMILY PREDICTED COLANIC ACID TRANSPORTER"/>
    <property type="match status" value="1"/>
</dbReference>
<feature type="transmembrane region" description="Helical" evidence="6">
    <location>
        <begin position="441"/>
        <end position="458"/>
    </location>
</feature>